<dbReference type="EMBL" id="JBANMG010000009">
    <property type="protein sequence ID" value="KAK6949548.1"/>
    <property type="molecule type" value="Genomic_DNA"/>
</dbReference>
<keyword evidence="2" id="KW-1133">Transmembrane helix</keyword>
<feature type="region of interest" description="Disordered" evidence="1">
    <location>
        <begin position="1"/>
        <end position="92"/>
    </location>
</feature>
<feature type="region of interest" description="Disordered" evidence="1">
    <location>
        <begin position="556"/>
        <end position="576"/>
    </location>
</feature>
<comment type="caution">
    <text evidence="3">The sequence shown here is derived from an EMBL/GenBank/DDBJ whole genome shotgun (WGS) entry which is preliminary data.</text>
</comment>
<feature type="compositionally biased region" description="Polar residues" evidence="1">
    <location>
        <begin position="43"/>
        <end position="64"/>
    </location>
</feature>
<name>A0AAX6MA37_9PEZI</name>
<keyword evidence="4" id="KW-1185">Reference proteome</keyword>
<feature type="transmembrane region" description="Helical" evidence="2">
    <location>
        <begin position="903"/>
        <end position="926"/>
    </location>
</feature>
<feature type="compositionally biased region" description="Polar residues" evidence="1">
    <location>
        <begin position="642"/>
        <end position="660"/>
    </location>
</feature>
<dbReference type="Proteomes" id="UP001369815">
    <property type="component" value="Unassembled WGS sequence"/>
</dbReference>
<feature type="compositionally biased region" description="Basic and acidic residues" evidence="1">
    <location>
        <begin position="560"/>
        <end position="574"/>
    </location>
</feature>
<sequence>MTSPAMASSDGKDNQGRKSPETVSQAQAFRTGRNSTHRRPRFTNLNEAHRNITSRLASDCSSGFQKIDEGSEGSRDSSQQFPGPAEQSATCSTLSQHDFLPNPITSSIAKPFLPFYVASAASPIAKIDMPEPRREPIAIAESPGHELSSPKMDESQSESGNTVEKIVDHYASHTFNGLHTPRAATRCGFRGEETRPAYRRYFQDGSLPSNPPQGGLPDIPLGHSRSRSVLQGINESSSPITETTISNSQHLLDADAQASELRDVHKPMMPSPLRLPLERNMRARLFLNDLSNNTESSFNDVTSSSNNDPFRYDQRNNWAAFTPWKEKEVSRALRRASKDGGPSETTIVTPEGSPRPAIWPASNPASCRDGVTFKSKRPEGQFFHKPAIQSTFQGDEGHDQEVKIMIGSPPEPQRKRELKRDRVSGLTKDHVQLDSLPAGLPLRDSTANQTWVTDGYSDIIKVAGSSIADYSDDDGEGNRPSLCGSSCAIIQHPLRDNESGQYEVRTLKDAKRSVLLPKTRLFRGGAFQDNSSRYFSGSTSKNTGFGQLPPFTRGLSNPFGKKEPHRNADSESKFSRNFIRNGPSKYDFRDSVSEYMASARESRVLSGISFCGRHIITGVDEVEMEDFSRHFNGDEVPKTPGLETSSSKQQELGSPLSEQDNPPRYEPRLVDQDYPIRYGNWFQEEKNQEMATQSSFNASFNGEPISPQSKFEFELLPLDEAQRKNKQQRESGEKDETESPLSRSHFTVTSWSNRGLPTSPVVQIPVPAHISNGRTAPHLSLDFSPSTHQSYNDAFKDTPTPFSATSNRGSTPTPARPARALLYQKMLSESPTTTGTFEKAKRSLIGRFVPRMFSSEAHSRRTVSGMTVFQYPMHNDSGLSLVAIEALRESNISRRGREKRAQWFKFMAILSMIIPFFAILVLTGVFDRTLVWYSNGEVGQMTIKQRNFIRNELLVQGCFYVFAVSCIIAVFVRMH</sequence>
<feature type="compositionally biased region" description="Basic and acidic residues" evidence="1">
    <location>
        <begin position="10"/>
        <end position="20"/>
    </location>
</feature>
<feature type="compositionally biased region" description="Polar residues" evidence="1">
    <location>
        <begin position="21"/>
        <end position="34"/>
    </location>
</feature>
<proteinExistence type="predicted"/>
<feature type="transmembrane region" description="Helical" evidence="2">
    <location>
        <begin position="953"/>
        <end position="972"/>
    </location>
</feature>
<evidence type="ECO:0000313" key="3">
    <source>
        <dbReference type="EMBL" id="KAK6949548.1"/>
    </source>
</evidence>
<feature type="compositionally biased region" description="Basic and acidic residues" evidence="1">
    <location>
        <begin position="723"/>
        <end position="734"/>
    </location>
</feature>
<dbReference type="AlphaFoldDB" id="A0AAX6MA37"/>
<gene>
    <name evidence="3" type="ORF">Daesc_009631</name>
</gene>
<keyword evidence="2" id="KW-0472">Membrane</keyword>
<evidence type="ECO:0000313" key="4">
    <source>
        <dbReference type="Proteomes" id="UP001369815"/>
    </source>
</evidence>
<feature type="compositionally biased region" description="Basic and acidic residues" evidence="1">
    <location>
        <begin position="661"/>
        <end position="670"/>
    </location>
</feature>
<feature type="region of interest" description="Disordered" evidence="1">
    <location>
        <begin position="140"/>
        <end position="160"/>
    </location>
</feature>
<feature type="compositionally biased region" description="Polar residues" evidence="1">
    <location>
        <begin position="76"/>
        <end position="92"/>
    </location>
</feature>
<evidence type="ECO:0000256" key="1">
    <source>
        <dbReference type="SAM" id="MobiDB-lite"/>
    </source>
</evidence>
<keyword evidence="2" id="KW-0812">Transmembrane</keyword>
<evidence type="ECO:0000256" key="2">
    <source>
        <dbReference type="SAM" id="Phobius"/>
    </source>
</evidence>
<accession>A0AAX6MA37</accession>
<feature type="region of interest" description="Disordered" evidence="1">
    <location>
        <begin position="334"/>
        <end position="365"/>
    </location>
</feature>
<protein>
    <submittedName>
        <fullName evidence="3">Uncharacterized protein</fullName>
    </submittedName>
</protein>
<feature type="region of interest" description="Disordered" evidence="1">
    <location>
        <begin position="631"/>
        <end position="670"/>
    </location>
</feature>
<feature type="compositionally biased region" description="Polar residues" evidence="1">
    <location>
        <begin position="739"/>
        <end position="754"/>
    </location>
</feature>
<reference evidence="3 4" key="1">
    <citation type="journal article" date="2024" name="Front Chem Biol">
        <title>Unveiling the potential of Daldinia eschscholtzii MFLUCC 19-0629 through bioactivity and bioinformatics studies for enhanced sustainable agriculture production.</title>
        <authorList>
            <person name="Brooks S."/>
            <person name="Weaver J.A."/>
            <person name="Klomchit A."/>
            <person name="Alharthi S.A."/>
            <person name="Onlamun T."/>
            <person name="Nurani R."/>
            <person name="Vong T.K."/>
            <person name="Alberti F."/>
            <person name="Greco C."/>
        </authorList>
    </citation>
    <scope>NUCLEOTIDE SEQUENCE [LARGE SCALE GENOMIC DNA]</scope>
    <source>
        <strain evidence="3">MFLUCC 19-0629</strain>
    </source>
</reference>
<feature type="compositionally biased region" description="Basic and acidic residues" evidence="1">
    <location>
        <begin position="66"/>
        <end position="75"/>
    </location>
</feature>
<organism evidence="3 4">
    <name type="scientific">Daldinia eschscholtzii</name>
    <dbReference type="NCBI Taxonomy" id="292717"/>
    <lineage>
        <taxon>Eukaryota</taxon>
        <taxon>Fungi</taxon>
        <taxon>Dikarya</taxon>
        <taxon>Ascomycota</taxon>
        <taxon>Pezizomycotina</taxon>
        <taxon>Sordariomycetes</taxon>
        <taxon>Xylariomycetidae</taxon>
        <taxon>Xylariales</taxon>
        <taxon>Hypoxylaceae</taxon>
        <taxon>Daldinia</taxon>
    </lineage>
</organism>
<feature type="region of interest" description="Disordered" evidence="1">
    <location>
        <begin position="723"/>
        <end position="754"/>
    </location>
</feature>